<dbReference type="Proteomes" id="UP000688137">
    <property type="component" value="Unassembled WGS sequence"/>
</dbReference>
<evidence type="ECO:0000313" key="3">
    <source>
        <dbReference type="Proteomes" id="UP000688137"/>
    </source>
</evidence>
<dbReference type="EMBL" id="CAJJDM010000059">
    <property type="protein sequence ID" value="CAD8077338.1"/>
    <property type="molecule type" value="Genomic_DNA"/>
</dbReference>
<sequence length="200" mass="24455">MKVNICYFIITLCYATEWIKDIETQRLYLCDRVVGFYYDSNKDQIFGYFSEYEESSKQDLVLNHFFYMMNNCMQELRIRYPDSTIDESLVQSIDWLQMIKPEQFIFDQRDLGQLSLDEIEIKGRMYVEKQHILENYERNQNSFSKFLRQYNLTEKSISIYAIVIIMSIFFYNFIKAMKFIIQEHIKEEEQRKNKKKKKIN</sequence>
<accession>A0A8S1M9Y2</accession>
<name>A0A8S1M9Y2_PARPR</name>
<reference evidence="2" key="1">
    <citation type="submission" date="2021-01" db="EMBL/GenBank/DDBJ databases">
        <authorList>
            <consortium name="Genoscope - CEA"/>
            <person name="William W."/>
        </authorList>
    </citation>
    <scope>NUCLEOTIDE SEQUENCE</scope>
</reference>
<keyword evidence="1" id="KW-0812">Transmembrane</keyword>
<keyword evidence="3" id="KW-1185">Reference proteome</keyword>
<keyword evidence="1" id="KW-0472">Membrane</keyword>
<dbReference type="OMA" id="KFIIQEH"/>
<organism evidence="2 3">
    <name type="scientific">Paramecium primaurelia</name>
    <dbReference type="NCBI Taxonomy" id="5886"/>
    <lineage>
        <taxon>Eukaryota</taxon>
        <taxon>Sar</taxon>
        <taxon>Alveolata</taxon>
        <taxon>Ciliophora</taxon>
        <taxon>Intramacronucleata</taxon>
        <taxon>Oligohymenophorea</taxon>
        <taxon>Peniculida</taxon>
        <taxon>Parameciidae</taxon>
        <taxon>Paramecium</taxon>
    </lineage>
</organism>
<proteinExistence type="predicted"/>
<evidence type="ECO:0000256" key="1">
    <source>
        <dbReference type="SAM" id="Phobius"/>
    </source>
</evidence>
<evidence type="ECO:0000313" key="2">
    <source>
        <dbReference type="EMBL" id="CAD8077338.1"/>
    </source>
</evidence>
<evidence type="ECO:0008006" key="4">
    <source>
        <dbReference type="Google" id="ProtNLM"/>
    </source>
</evidence>
<protein>
    <recommendedName>
        <fullName evidence="4">Transmembrane protein</fullName>
    </recommendedName>
</protein>
<dbReference type="AlphaFoldDB" id="A0A8S1M9Y2"/>
<feature type="transmembrane region" description="Helical" evidence="1">
    <location>
        <begin position="157"/>
        <end position="174"/>
    </location>
</feature>
<gene>
    <name evidence="2" type="ORF">PPRIM_AZ9-3.1.T0580063</name>
</gene>
<comment type="caution">
    <text evidence="2">The sequence shown here is derived from an EMBL/GenBank/DDBJ whole genome shotgun (WGS) entry which is preliminary data.</text>
</comment>
<keyword evidence="1" id="KW-1133">Transmembrane helix</keyword>